<feature type="compositionally biased region" description="Polar residues" evidence="1">
    <location>
        <begin position="91"/>
        <end position="104"/>
    </location>
</feature>
<dbReference type="Proteomes" id="UP000767947">
    <property type="component" value="Unassembled WGS sequence"/>
</dbReference>
<feature type="domain" description="DUF7507" evidence="2">
    <location>
        <begin position="1"/>
        <end position="105"/>
    </location>
</feature>
<feature type="non-terminal residue" evidence="3">
    <location>
        <position position="116"/>
    </location>
</feature>
<protein>
    <submittedName>
        <fullName evidence="3">Gliding motility-associated C-terminal domain-containing protein</fullName>
    </submittedName>
</protein>
<feature type="compositionally biased region" description="Acidic residues" evidence="1">
    <location>
        <begin position="105"/>
        <end position="116"/>
    </location>
</feature>
<proteinExistence type="predicted"/>
<evidence type="ECO:0000259" key="2">
    <source>
        <dbReference type="Pfam" id="PF24346"/>
    </source>
</evidence>
<gene>
    <name evidence="3" type="ORF">G6042_00580</name>
</gene>
<dbReference type="Pfam" id="PF24346">
    <property type="entry name" value="DUF7507"/>
    <property type="match status" value="1"/>
</dbReference>
<dbReference type="InterPro" id="IPR055354">
    <property type="entry name" value="DUF7507"/>
</dbReference>
<evidence type="ECO:0000313" key="4">
    <source>
        <dbReference type="Proteomes" id="UP000767947"/>
    </source>
</evidence>
<comment type="caution">
    <text evidence="3">The sequence shown here is derived from an EMBL/GenBank/DDBJ whole genome shotgun (WGS) entry which is preliminary data.</text>
</comment>
<accession>A0ABX1QQT8</accession>
<name>A0ABX1QQT8_9FLAO</name>
<organism evidence="3 4">
    <name type="scientific">Flavobacterium solisilvae</name>
    <dbReference type="NCBI Taxonomy" id="1852019"/>
    <lineage>
        <taxon>Bacteria</taxon>
        <taxon>Pseudomonadati</taxon>
        <taxon>Bacteroidota</taxon>
        <taxon>Flavobacteriia</taxon>
        <taxon>Flavobacteriales</taxon>
        <taxon>Flavobacteriaceae</taxon>
        <taxon>Flavobacterium</taxon>
    </lineage>
</organism>
<dbReference type="EMBL" id="JAAMPT010000123">
    <property type="protein sequence ID" value="NMH23770.1"/>
    <property type="molecule type" value="Genomic_DNA"/>
</dbReference>
<feature type="non-terminal residue" evidence="3">
    <location>
        <position position="1"/>
    </location>
</feature>
<sequence length="116" mass="11949">TPQITLLKDGVYTDANADTIVNVGDTIVYTFTVTNTGNVTVNNLTINDAVIGVSNLIVTSSTLLPGQVGTAMATYTITQADINNGGVHNIATATGTDPNNNPVTDDSEDPTPIDPS</sequence>
<feature type="region of interest" description="Disordered" evidence="1">
    <location>
        <begin position="86"/>
        <end position="116"/>
    </location>
</feature>
<dbReference type="InterPro" id="IPR047589">
    <property type="entry name" value="DUF11_rpt"/>
</dbReference>
<evidence type="ECO:0000313" key="3">
    <source>
        <dbReference type="EMBL" id="NMH23770.1"/>
    </source>
</evidence>
<evidence type="ECO:0000256" key="1">
    <source>
        <dbReference type="SAM" id="MobiDB-lite"/>
    </source>
</evidence>
<dbReference type="NCBIfam" id="TIGR01451">
    <property type="entry name" value="B_ant_repeat"/>
    <property type="match status" value="1"/>
</dbReference>
<keyword evidence="4" id="KW-1185">Reference proteome</keyword>
<reference evidence="3 4" key="1">
    <citation type="submission" date="2020-02" db="EMBL/GenBank/DDBJ databases">
        <title>Flavobacterium sp. genome.</title>
        <authorList>
            <person name="Jung H.S."/>
            <person name="Baek J.H."/>
            <person name="Jeon C.O."/>
        </authorList>
    </citation>
    <scope>NUCLEOTIDE SEQUENCE [LARGE SCALE GENOMIC DNA]</scope>
    <source>
        <strain evidence="3 4">SE-s27</strain>
    </source>
</reference>